<evidence type="ECO:0000256" key="2">
    <source>
        <dbReference type="ARBA" id="ARBA00010388"/>
    </source>
</evidence>
<sequence>MSSSIGSGTDMAGEVGLPVSQILLVTGFCLILIGLAGIFVHRNILRIIIGFSLIDTGIHVVMVATGYVTGGTAPIIDAALDKANAATNAVDPIPSALVVTAIVIGFSVTAIMLSFAIRLYDARKTLDIDAFTESKW</sequence>
<dbReference type="PANTHER" id="PTHR34583:SF2">
    <property type="entry name" value="ANTIPORTER SUBUNIT MNHC2-RELATED"/>
    <property type="match status" value="1"/>
</dbReference>
<evidence type="ECO:0000256" key="7">
    <source>
        <dbReference type="SAM" id="Phobius"/>
    </source>
</evidence>
<dbReference type="EMBL" id="JACHXN010000032">
    <property type="protein sequence ID" value="MBB3149422.1"/>
    <property type="molecule type" value="Genomic_DNA"/>
</dbReference>
<reference evidence="8 9" key="1">
    <citation type="submission" date="2020-08" db="EMBL/GenBank/DDBJ databases">
        <title>Genomic Encyclopedia of Type Strains, Phase III (KMG-III): the genomes of soil and plant-associated and newly described type strains.</title>
        <authorList>
            <person name="Whitman W."/>
        </authorList>
    </citation>
    <scope>NUCLEOTIDE SEQUENCE [LARGE SCALE GENOMIC DNA]</scope>
    <source>
        <strain evidence="8 9">CECT 7015</strain>
    </source>
</reference>
<proteinExistence type="inferred from homology"/>
<evidence type="ECO:0000313" key="8">
    <source>
        <dbReference type="EMBL" id="MBB3149422.1"/>
    </source>
</evidence>
<evidence type="ECO:0000256" key="5">
    <source>
        <dbReference type="ARBA" id="ARBA00022989"/>
    </source>
</evidence>
<protein>
    <submittedName>
        <fullName evidence="8">Multicomponent Na+:H+ antiporter subunit C</fullName>
    </submittedName>
</protein>
<dbReference type="AlphaFoldDB" id="A0A839UL27"/>
<feature type="transmembrane region" description="Helical" evidence="7">
    <location>
        <begin position="20"/>
        <end position="40"/>
    </location>
</feature>
<dbReference type="RefSeq" id="WP_312879948.1">
    <property type="nucleotide sequence ID" value="NZ_JACHXN010000032.1"/>
</dbReference>
<keyword evidence="6 7" id="KW-0472">Membrane</keyword>
<evidence type="ECO:0000256" key="1">
    <source>
        <dbReference type="ARBA" id="ARBA00004651"/>
    </source>
</evidence>
<feature type="transmembrane region" description="Helical" evidence="7">
    <location>
        <begin position="47"/>
        <end position="76"/>
    </location>
</feature>
<dbReference type="PANTHER" id="PTHR34583">
    <property type="entry name" value="ANTIPORTER SUBUNIT MNHC2-RELATED"/>
    <property type="match status" value="1"/>
</dbReference>
<keyword evidence="3" id="KW-1003">Cell membrane</keyword>
<keyword evidence="5 7" id="KW-1133">Transmembrane helix</keyword>
<comment type="similarity">
    <text evidence="2">Belongs to the CPA3 antiporters (TC 2.A.63) subunit C family.</text>
</comment>
<comment type="subcellular location">
    <subcellularLocation>
        <location evidence="1">Cell membrane</location>
        <topology evidence="1">Multi-pass membrane protein</topology>
    </subcellularLocation>
</comment>
<name>A0A839UL27_9HYPH</name>
<evidence type="ECO:0000256" key="3">
    <source>
        <dbReference type="ARBA" id="ARBA00022475"/>
    </source>
</evidence>
<dbReference type="InterPro" id="IPR050601">
    <property type="entry name" value="CPA3_antiporter_subunitC"/>
</dbReference>
<dbReference type="Gene3D" id="1.10.287.3510">
    <property type="match status" value="1"/>
</dbReference>
<organism evidence="8 9">
    <name type="scientific">Phyllobacterium trifolii</name>
    <dbReference type="NCBI Taxonomy" id="300193"/>
    <lineage>
        <taxon>Bacteria</taxon>
        <taxon>Pseudomonadati</taxon>
        <taxon>Pseudomonadota</taxon>
        <taxon>Alphaproteobacteria</taxon>
        <taxon>Hyphomicrobiales</taxon>
        <taxon>Phyllobacteriaceae</taxon>
        <taxon>Phyllobacterium</taxon>
    </lineage>
</organism>
<dbReference type="GO" id="GO:0005886">
    <property type="term" value="C:plasma membrane"/>
    <property type="evidence" value="ECO:0007669"/>
    <property type="project" value="UniProtKB-SubCell"/>
</dbReference>
<gene>
    <name evidence="8" type="ORF">FHS21_005875</name>
</gene>
<keyword evidence="9" id="KW-1185">Reference proteome</keyword>
<evidence type="ECO:0000313" key="9">
    <source>
        <dbReference type="Proteomes" id="UP000554520"/>
    </source>
</evidence>
<dbReference type="Proteomes" id="UP000554520">
    <property type="component" value="Unassembled WGS sequence"/>
</dbReference>
<evidence type="ECO:0000256" key="4">
    <source>
        <dbReference type="ARBA" id="ARBA00022692"/>
    </source>
</evidence>
<accession>A0A839UL27</accession>
<dbReference type="Pfam" id="PF00420">
    <property type="entry name" value="Oxidored_q2"/>
    <property type="match status" value="1"/>
</dbReference>
<keyword evidence="4 7" id="KW-0812">Transmembrane</keyword>
<dbReference type="InterPro" id="IPR039428">
    <property type="entry name" value="NUOK/Mnh_C1-like"/>
</dbReference>
<evidence type="ECO:0000256" key="6">
    <source>
        <dbReference type="ARBA" id="ARBA00023136"/>
    </source>
</evidence>
<feature type="transmembrane region" description="Helical" evidence="7">
    <location>
        <begin position="96"/>
        <end position="117"/>
    </location>
</feature>
<comment type="caution">
    <text evidence="8">The sequence shown here is derived from an EMBL/GenBank/DDBJ whole genome shotgun (WGS) entry which is preliminary data.</text>
</comment>